<dbReference type="EMBL" id="CM000309">
    <property type="protein sequence ID" value="EEQ43203.1"/>
    <property type="molecule type" value="Genomic_DNA"/>
</dbReference>
<protein>
    <submittedName>
        <fullName evidence="1">Uncharacterized protein</fullName>
    </submittedName>
</protein>
<dbReference type="VEuPathDB" id="FungiDB:CAWG_01431"/>
<evidence type="ECO:0000313" key="2">
    <source>
        <dbReference type="Proteomes" id="UP000001429"/>
    </source>
</evidence>
<accession>C4YNH1</accession>
<gene>
    <name evidence="1" type="ORF">CAWG_01431</name>
</gene>
<organism evidence="1 2">
    <name type="scientific">Candida albicans (strain WO-1)</name>
    <name type="common">Yeast</name>
    <dbReference type="NCBI Taxonomy" id="294748"/>
    <lineage>
        <taxon>Eukaryota</taxon>
        <taxon>Fungi</taxon>
        <taxon>Dikarya</taxon>
        <taxon>Ascomycota</taxon>
        <taxon>Saccharomycotina</taxon>
        <taxon>Pichiomycetes</taxon>
        <taxon>Debaryomycetaceae</taxon>
        <taxon>Candida/Lodderomyces clade</taxon>
        <taxon>Candida</taxon>
    </lineage>
</organism>
<proteinExistence type="predicted"/>
<evidence type="ECO:0000313" key="1">
    <source>
        <dbReference type="EMBL" id="EEQ43203.1"/>
    </source>
</evidence>
<keyword evidence="2" id="KW-1185">Reference proteome</keyword>
<dbReference type="Proteomes" id="UP000001429">
    <property type="component" value="Chromosome R"/>
</dbReference>
<dbReference type="HOGENOM" id="CLU_2209689_0_0_1"/>
<dbReference type="AlphaFoldDB" id="C4YNH1"/>
<reference evidence="1 2" key="1">
    <citation type="journal article" date="2009" name="Nature">
        <title>Evolution of pathogenicity and sexual reproduction in eight Candida genomes.</title>
        <authorList>
            <person name="Butler G."/>
            <person name="Rasmussen M.D."/>
            <person name="Lin M.F."/>
            <person name="Santos M.A."/>
            <person name="Sakthikumar S."/>
            <person name="Munro C.A."/>
            <person name="Rheinbay E."/>
            <person name="Grabherr M."/>
            <person name="Forche A."/>
            <person name="Reedy J.L."/>
            <person name="Agrafioti I."/>
            <person name="Arnaud M.B."/>
            <person name="Bates S."/>
            <person name="Brown A.J."/>
            <person name="Brunke S."/>
            <person name="Costanzo M.C."/>
            <person name="Fitzpatrick D.A."/>
            <person name="de Groot P.W."/>
            <person name="Harris D."/>
            <person name="Hoyer L.L."/>
            <person name="Hube B."/>
            <person name="Klis F.M."/>
            <person name="Kodira C."/>
            <person name="Lennard N."/>
            <person name="Logue M.E."/>
            <person name="Martin R."/>
            <person name="Neiman A.M."/>
            <person name="Nikolaou E."/>
            <person name="Quail M.A."/>
            <person name="Quinn J."/>
            <person name="Santos M.C."/>
            <person name="Schmitzberger F.F."/>
            <person name="Sherlock G."/>
            <person name="Shah P."/>
            <person name="Silverstein K.A."/>
            <person name="Skrzypek M.S."/>
            <person name="Soll D."/>
            <person name="Staggs R."/>
            <person name="Stansfield I."/>
            <person name="Stumpf M.P."/>
            <person name="Sudbery P.E."/>
            <person name="Srikantha T."/>
            <person name="Zeng Q."/>
            <person name="Berman J."/>
            <person name="Berriman M."/>
            <person name="Heitman J."/>
            <person name="Gow N.A."/>
            <person name="Lorenz M.C."/>
            <person name="Birren B.W."/>
            <person name="Kellis M."/>
            <person name="Cuomo C.A."/>
        </authorList>
    </citation>
    <scope>NUCLEOTIDE SEQUENCE [LARGE SCALE GENOMIC DNA]</scope>
    <source>
        <strain evidence="1 2">WO-1</strain>
    </source>
</reference>
<name>C4YNH1_CANAW</name>
<sequence>MHSPFNFVSCNILIASFATDSTRTRFISAMTLFPISVSLTNPGINALILIFPLNSFDRLLVNPNKPALDAAYTEVPGIKCSVIDNTEEIFNIVGSDPFWRSIFFTTI</sequence>
<dbReference type="PaxDb" id="5476-C4YNH1"/>